<dbReference type="InterPro" id="IPR029058">
    <property type="entry name" value="AB_hydrolase_fold"/>
</dbReference>
<name>A0AAE0P3V7_9PEZI</name>
<dbReference type="Proteomes" id="UP001285441">
    <property type="component" value="Unassembled WGS sequence"/>
</dbReference>
<feature type="domain" description="AB hydrolase-1" evidence="2">
    <location>
        <begin position="113"/>
        <end position="375"/>
    </location>
</feature>
<gene>
    <name evidence="3" type="ORF">B0H63DRAFT_3093</name>
</gene>
<reference evidence="3" key="2">
    <citation type="submission" date="2023-06" db="EMBL/GenBank/DDBJ databases">
        <authorList>
            <consortium name="Lawrence Berkeley National Laboratory"/>
            <person name="Haridas S."/>
            <person name="Hensen N."/>
            <person name="Bonometti L."/>
            <person name="Westerberg I."/>
            <person name="Brannstrom I.O."/>
            <person name="Guillou S."/>
            <person name="Cros-Aarteil S."/>
            <person name="Calhoun S."/>
            <person name="Kuo A."/>
            <person name="Mondo S."/>
            <person name="Pangilinan J."/>
            <person name="Riley R."/>
            <person name="LaButti K."/>
            <person name="Andreopoulos B."/>
            <person name="Lipzen A."/>
            <person name="Chen C."/>
            <person name="Yanf M."/>
            <person name="Daum C."/>
            <person name="Ng V."/>
            <person name="Clum A."/>
            <person name="Steindorff A."/>
            <person name="Ohm R."/>
            <person name="Martin F."/>
            <person name="Silar P."/>
            <person name="Natvig D."/>
            <person name="Lalanne C."/>
            <person name="Gautier V."/>
            <person name="Ament-velasquez S.L."/>
            <person name="Kruys A."/>
            <person name="Hutchinson M.I."/>
            <person name="Powell A.J."/>
            <person name="Barry K."/>
            <person name="Miller A.N."/>
            <person name="Grigoriev I.V."/>
            <person name="Debuchy R."/>
            <person name="Gladieux P."/>
            <person name="Thoren M.H."/>
            <person name="Johannesson H."/>
        </authorList>
    </citation>
    <scope>NUCLEOTIDE SEQUENCE</scope>
    <source>
        <strain evidence="3">CBS 232.78</strain>
    </source>
</reference>
<evidence type="ECO:0000259" key="2">
    <source>
        <dbReference type="Pfam" id="PF12697"/>
    </source>
</evidence>
<dbReference type="Pfam" id="PF12697">
    <property type="entry name" value="Abhydrolase_6"/>
    <property type="match status" value="1"/>
</dbReference>
<accession>A0AAE0P3V7</accession>
<feature type="chain" id="PRO_5042193813" description="AB hydrolase-1 domain-containing protein" evidence="1">
    <location>
        <begin position="22"/>
        <end position="389"/>
    </location>
</feature>
<proteinExistence type="predicted"/>
<sequence length="389" mass="41907">MFWNLPSSLLLIGTAITAAAAAAAIDPSAESLYSRCSDVSFKVSTTSQNVKFAFPPDPNNETQILEFNRRSLTLTGNPQNGTQLISGTFNIDGVYCRPPPTGVRARDDDVLEILVHGITYNKSLWSGLGLGARYDWHAGANARGYHTLAIDRLTHGTNPQHPEPLDVVQGQLHVEIVHEIIMAIRNNTRNNALDRGFSKIVYVGHSFGSQIGQTLGHLHPNDADVSVLTGYSAFPIITTFDNISFESAATFRPRHFHGQPLGNIVTPIEAQRTGAFYAGAFDPAVAHADFLAEDTVTIGEIAALITMISSGGGGYRKPVLVVTGVEDAIFCTPPAAVCASILAATKAIFPLASIYEFIMPESTGHTLSLHYSAPETLKGVHDFLDRVLR</sequence>
<dbReference type="Gene3D" id="3.40.50.1820">
    <property type="entry name" value="alpha/beta hydrolase"/>
    <property type="match status" value="1"/>
</dbReference>
<evidence type="ECO:0000313" key="4">
    <source>
        <dbReference type="Proteomes" id="UP001285441"/>
    </source>
</evidence>
<organism evidence="3 4">
    <name type="scientific">Podospora didyma</name>
    <dbReference type="NCBI Taxonomy" id="330526"/>
    <lineage>
        <taxon>Eukaryota</taxon>
        <taxon>Fungi</taxon>
        <taxon>Dikarya</taxon>
        <taxon>Ascomycota</taxon>
        <taxon>Pezizomycotina</taxon>
        <taxon>Sordariomycetes</taxon>
        <taxon>Sordariomycetidae</taxon>
        <taxon>Sordariales</taxon>
        <taxon>Podosporaceae</taxon>
        <taxon>Podospora</taxon>
    </lineage>
</organism>
<dbReference type="InterPro" id="IPR000073">
    <property type="entry name" value="AB_hydrolase_1"/>
</dbReference>
<dbReference type="SUPFAM" id="SSF53474">
    <property type="entry name" value="alpha/beta-Hydrolases"/>
    <property type="match status" value="1"/>
</dbReference>
<feature type="signal peptide" evidence="1">
    <location>
        <begin position="1"/>
        <end position="21"/>
    </location>
</feature>
<comment type="caution">
    <text evidence="3">The sequence shown here is derived from an EMBL/GenBank/DDBJ whole genome shotgun (WGS) entry which is preliminary data.</text>
</comment>
<keyword evidence="1" id="KW-0732">Signal</keyword>
<dbReference type="EMBL" id="JAULSW010000001">
    <property type="protein sequence ID" value="KAK3392909.1"/>
    <property type="molecule type" value="Genomic_DNA"/>
</dbReference>
<evidence type="ECO:0000313" key="3">
    <source>
        <dbReference type="EMBL" id="KAK3392909.1"/>
    </source>
</evidence>
<keyword evidence="4" id="KW-1185">Reference proteome</keyword>
<protein>
    <recommendedName>
        <fullName evidence="2">AB hydrolase-1 domain-containing protein</fullName>
    </recommendedName>
</protein>
<reference evidence="3" key="1">
    <citation type="journal article" date="2023" name="Mol. Phylogenet. Evol.">
        <title>Genome-scale phylogeny and comparative genomics of the fungal order Sordariales.</title>
        <authorList>
            <person name="Hensen N."/>
            <person name="Bonometti L."/>
            <person name="Westerberg I."/>
            <person name="Brannstrom I.O."/>
            <person name="Guillou S."/>
            <person name="Cros-Aarteil S."/>
            <person name="Calhoun S."/>
            <person name="Haridas S."/>
            <person name="Kuo A."/>
            <person name="Mondo S."/>
            <person name="Pangilinan J."/>
            <person name="Riley R."/>
            <person name="LaButti K."/>
            <person name="Andreopoulos B."/>
            <person name="Lipzen A."/>
            <person name="Chen C."/>
            <person name="Yan M."/>
            <person name="Daum C."/>
            <person name="Ng V."/>
            <person name="Clum A."/>
            <person name="Steindorff A."/>
            <person name="Ohm R.A."/>
            <person name="Martin F."/>
            <person name="Silar P."/>
            <person name="Natvig D.O."/>
            <person name="Lalanne C."/>
            <person name="Gautier V."/>
            <person name="Ament-Velasquez S.L."/>
            <person name="Kruys A."/>
            <person name="Hutchinson M.I."/>
            <person name="Powell A.J."/>
            <person name="Barry K."/>
            <person name="Miller A.N."/>
            <person name="Grigoriev I.V."/>
            <person name="Debuchy R."/>
            <person name="Gladieux P."/>
            <person name="Hiltunen Thoren M."/>
            <person name="Johannesson H."/>
        </authorList>
    </citation>
    <scope>NUCLEOTIDE SEQUENCE</scope>
    <source>
        <strain evidence="3">CBS 232.78</strain>
    </source>
</reference>
<dbReference type="AlphaFoldDB" id="A0AAE0P3V7"/>
<evidence type="ECO:0000256" key="1">
    <source>
        <dbReference type="SAM" id="SignalP"/>
    </source>
</evidence>